<evidence type="ECO:0000256" key="2">
    <source>
        <dbReference type="RuleBase" id="RU003954"/>
    </source>
</evidence>
<dbReference type="Pfam" id="PF00221">
    <property type="entry name" value="Lyase_aromatic"/>
    <property type="match status" value="1"/>
</dbReference>
<dbReference type="InterPro" id="IPR005922">
    <property type="entry name" value="Phe_NH3-lyase"/>
</dbReference>
<dbReference type="InterPro" id="IPR023144">
    <property type="entry name" value="Phe_NH3-lyase_shielding_dom_sf"/>
</dbReference>
<dbReference type="RefSeq" id="XP_056584775.1">
    <property type="nucleotide sequence ID" value="XM_056720640.1"/>
</dbReference>
<dbReference type="SUPFAM" id="SSF48557">
    <property type="entry name" value="L-aspartase-like"/>
    <property type="match status" value="1"/>
</dbReference>
<evidence type="ECO:0000313" key="4">
    <source>
        <dbReference type="Proteomes" id="UP001147752"/>
    </source>
</evidence>
<dbReference type="CDD" id="cd00332">
    <property type="entry name" value="PAL-HAL"/>
    <property type="match status" value="1"/>
</dbReference>
<protein>
    <submittedName>
        <fullName evidence="3">Phenylalanine ammonia-lyase</fullName>
    </submittedName>
</protein>
<evidence type="ECO:0000313" key="3">
    <source>
        <dbReference type="EMBL" id="KAJ5384999.1"/>
    </source>
</evidence>
<reference evidence="3" key="1">
    <citation type="submission" date="2022-12" db="EMBL/GenBank/DDBJ databases">
        <authorList>
            <person name="Petersen C."/>
        </authorList>
    </citation>
    <scope>NUCLEOTIDE SEQUENCE</scope>
    <source>
        <strain evidence="3">IBT 3081</strain>
    </source>
</reference>
<dbReference type="PANTHER" id="PTHR10362">
    <property type="entry name" value="HISTIDINE AMMONIA-LYASE"/>
    <property type="match status" value="1"/>
</dbReference>
<dbReference type="GO" id="GO:0016841">
    <property type="term" value="F:ammonia-lyase activity"/>
    <property type="evidence" value="ECO:0007669"/>
    <property type="project" value="InterPro"/>
</dbReference>
<dbReference type="GO" id="GO:0006559">
    <property type="term" value="P:L-phenylalanine catabolic process"/>
    <property type="evidence" value="ECO:0007669"/>
    <property type="project" value="InterPro"/>
</dbReference>
<dbReference type="GO" id="GO:0005737">
    <property type="term" value="C:cytoplasm"/>
    <property type="evidence" value="ECO:0007669"/>
    <property type="project" value="InterPro"/>
</dbReference>
<sequence length="706" mass="77252">MPTHLDEVRRAWKTLNENSGRASVVTLNGEPESLQVAHIVAVARLSVDAAFLQSDPIVARIQESIATLDLHLNNGEVIYGTWERIRLCSLGVNTGCGGNANTRTRKLELLQKAFLQHHQSGVLLSLPENGNSSYTMPHDASHHALPREVVRGAMLLRCNSLLRGHSAVRMEVIELLIQALNFGITPLIPLRGSISASGDLSPLAYLGGLIEGSPDIFVQVAQESPNNGNPEKGVEVMSAANALRRANITPLTLRAKEGLGVMNGTAPSAAAAALTLHDINNLTILTQVLTAMATEALLGSIDNYDDFISQCRPHPGQIEVARNIRGLLAGTMLAERTNVHRQGLAQDRYALRTAPQWIGPVTEDLLLANRQITIELNSSTDNPLIEVARDRFHHGGNFQAASITSAMEKAKTALVMLGRLIVSQCQEIINPNLNKGLPPNLCFDDPSTSFTCKGIDINMSAYFSELAFLSNSVVSHVHVADMNNQSVNSLALIACRYVKEGVDIVTMMCAAHLYVLCQALDLRAMTLDFFATAKVALRDLYQELWCAGEIPDFDTLWDAITESWDAHNDSDEIETRCEKVAADSAHCAVDQITISESSLSFDSLTLFPKWRARVASLLKKAHEKTRHQFLSNQSTPHYLATSTKEIYLWVRQTLHVPLHQGLGDHPGDSENAKDNKTIGTRVSVIYTAIRDGKLMEPLQRATSMTL</sequence>
<dbReference type="InterPro" id="IPR022313">
    <property type="entry name" value="Phe/His_NH3-lyase_AS"/>
</dbReference>
<dbReference type="PROSITE" id="PS00488">
    <property type="entry name" value="PAL_HISTIDASE"/>
    <property type="match status" value="1"/>
</dbReference>
<dbReference type="Proteomes" id="UP001147752">
    <property type="component" value="Unassembled WGS sequence"/>
</dbReference>
<evidence type="ECO:0000256" key="1">
    <source>
        <dbReference type="ARBA" id="ARBA00007238"/>
    </source>
</evidence>
<dbReference type="GeneID" id="81459823"/>
<keyword evidence="4" id="KW-1185">Reference proteome</keyword>
<dbReference type="Gene3D" id="1.10.275.10">
    <property type="entry name" value="Fumarase/aspartase (N-terminal domain)"/>
    <property type="match status" value="1"/>
</dbReference>
<dbReference type="Gene3D" id="1.20.200.10">
    <property type="entry name" value="Fumarase/aspartase (Central domain)"/>
    <property type="match status" value="1"/>
</dbReference>
<accession>A0A9W9VL16</accession>
<dbReference type="InterPro" id="IPR008948">
    <property type="entry name" value="L-Aspartase-like"/>
</dbReference>
<comment type="similarity">
    <text evidence="1 2">Belongs to the PAL/histidase family.</text>
</comment>
<gene>
    <name evidence="3" type="ORF">N7517_002910</name>
</gene>
<proteinExistence type="inferred from homology"/>
<dbReference type="InterPro" id="IPR024083">
    <property type="entry name" value="Fumarase/histidase_N"/>
</dbReference>
<dbReference type="Gene3D" id="1.10.274.20">
    <property type="entry name" value="Phenylalanine ammonia-lyase 1, domain 3"/>
    <property type="match status" value="1"/>
</dbReference>
<keyword evidence="2" id="KW-0456">Lyase</keyword>
<comment type="caution">
    <text evidence="3">The sequence shown here is derived from an EMBL/GenBank/DDBJ whole genome shotgun (WGS) entry which is preliminary data.</text>
</comment>
<dbReference type="OrthoDB" id="10051290at2759"/>
<dbReference type="InterPro" id="IPR001106">
    <property type="entry name" value="Aromatic_Lyase"/>
</dbReference>
<name>A0A9W9VL16_9EURO</name>
<dbReference type="NCBIfam" id="TIGR01226">
    <property type="entry name" value="phe_am_lyase"/>
    <property type="match status" value="1"/>
</dbReference>
<organism evidence="3 4">
    <name type="scientific">Penicillium concentricum</name>
    <dbReference type="NCBI Taxonomy" id="293559"/>
    <lineage>
        <taxon>Eukaryota</taxon>
        <taxon>Fungi</taxon>
        <taxon>Dikarya</taxon>
        <taxon>Ascomycota</taxon>
        <taxon>Pezizomycotina</taxon>
        <taxon>Eurotiomycetes</taxon>
        <taxon>Eurotiomycetidae</taxon>
        <taxon>Eurotiales</taxon>
        <taxon>Aspergillaceae</taxon>
        <taxon>Penicillium</taxon>
    </lineage>
</organism>
<dbReference type="EMBL" id="JAPZBT010000001">
    <property type="protein sequence ID" value="KAJ5384999.1"/>
    <property type="molecule type" value="Genomic_DNA"/>
</dbReference>
<reference evidence="3" key="2">
    <citation type="journal article" date="2023" name="IMA Fungus">
        <title>Comparative genomic study of the Penicillium genus elucidates a diverse pangenome and 15 lateral gene transfer events.</title>
        <authorList>
            <person name="Petersen C."/>
            <person name="Sorensen T."/>
            <person name="Nielsen M.R."/>
            <person name="Sondergaard T.E."/>
            <person name="Sorensen J.L."/>
            <person name="Fitzpatrick D.A."/>
            <person name="Frisvad J.C."/>
            <person name="Nielsen K.L."/>
        </authorList>
    </citation>
    <scope>NUCLEOTIDE SEQUENCE</scope>
    <source>
        <strain evidence="3">IBT 3081</strain>
    </source>
</reference>
<dbReference type="AlphaFoldDB" id="A0A9W9VL16"/>